<evidence type="ECO:0000256" key="1">
    <source>
        <dbReference type="ARBA" id="ARBA00001962"/>
    </source>
</evidence>
<evidence type="ECO:0000256" key="11">
    <source>
        <dbReference type="ARBA" id="ARBA00039026"/>
    </source>
</evidence>
<dbReference type="OrthoDB" id="6354873at2759"/>
<feature type="transmembrane region" description="Helical" evidence="14">
    <location>
        <begin position="368"/>
        <end position="386"/>
    </location>
</feature>
<dbReference type="InterPro" id="IPR056853">
    <property type="entry name" value="AGMP_C"/>
</dbReference>
<feature type="transmembrane region" description="Helical" evidence="14">
    <location>
        <begin position="336"/>
        <end position="356"/>
    </location>
</feature>
<dbReference type="PANTHER" id="PTHR21624">
    <property type="entry name" value="STEROL DESATURASE-RELATED PROTEIN"/>
    <property type="match status" value="1"/>
</dbReference>
<reference evidence="17" key="1">
    <citation type="submission" date="2020-06" db="EMBL/GenBank/DDBJ databases">
        <title>Draft genome of Bugula neritina, a colonial animal packing powerful symbionts and potential medicines.</title>
        <authorList>
            <person name="Rayko M."/>
        </authorList>
    </citation>
    <scope>NUCLEOTIDE SEQUENCE [LARGE SCALE GENOMIC DNA]</scope>
    <source>
        <strain evidence="17">Kwan_BN1</strain>
    </source>
</reference>
<comment type="caution">
    <text evidence="17">The sequence shown here is derived from an EMBL/GenBank/DDBJ whole genome shotgun (WGS) entry which is preliminary data.</text>
</comment>
<evidence type="ECO:0000313" key="17">
    <source>
        <dbReference type="EMBL" id="KAF6029696.1"/>
    </source>
</evidence>
<dbReference type="AlphaFoldDB" id="A0A7J7JWD6"/>
<dbReference type="EC" id="1.14.16.5" evidence="11"/>
<feature type="domain" description="Alkylglycerol monooxygenase C-terminal" evidence="16">
    <location>
        <begin position="339"/>
        <end position="415"/>
    </location>
</feature>
<keyword evidence="5 14" id="KW-1133">Transmembrane helix</keyword>
<sequence length="448" mass="52298">MATNITDLPFSVKLQRLFYLIPPSESMFATLEEVPNYVDGSLAAFQMLIVTELVILWIQCKPLPRVSDFMSSVGAGMASRLTGLVVKRVIDIAAYIYIWENYRLFELPWDSVWTWIFTLLAVDFGYYWLHRCAHEVNFMWAAHQVHHSSEDYNLSTALRQSILQSYSSWIFYMPLALFVPPPIYHVHQQFNLLYQFWIHTETIGWLGPLEYIINTPSAHRVHHGRNRYCIDKNYGGTFIFFDILFGTYEAEKRDHLRDKVVFGLLHPIESRNPFYIQFCHWWYIITTIWNRPGLTNKLKTLVYGPGWEPGTPRLGLLANQPDIHYPQPKYETPVPMWYSVYSIVHFAAVSVVNQIAHENRSTLSQFDIMVSIIFILATLTCLGSLFDKRWYAPYLELLRCFAVSCFLLYKLDLFQGFTFPVLIMFTTSAVIFATIILRHNSAMTKKVE</sequence>
<organism evidence="17 18">
    <name type="scientific">Bugula neritina</name>
    <name type="common">Brown bryozoan</name>
    <name type="synonym">Sertularia neritina</name>
    <dbReference type="NCBI Taxonomy" id="10212"/>
    <lineage>
        <taxon>Eukaryota</taxon>
        <taxon>Metazoa</taxon>
        <taxon>Spiralia</taxon>
        <taxon>Lophotrochozoa</taxon>
        <taxon>Bryozoa</taxon>
        <taxon>Gymnolaemata</taxon>
        <taxon>Cheilostomatida</taxon>
        <taxon>Flustrina</taxon>
        <taxon>Buguloidea</taxon>
        <taxon>Bugulidae</taxon>
        <taxon>Bugula</taxon>
    </lineage>
</organism>
<comment type="subcellular location">
    <subcellularLocation>
        <location evidence="2">Endoplasmic reticulum membrane</location>
        <topology evidence="2">Multi-pass membrane protein</topology>
    </subcellularLocation>
</comment>
<keyword evidence="9 14" id="KW-0472">Membrane</keyword>
<proteinExistence type="inferred from homology"/>
<evidence type="ECO:0000256" key="13">
    <source>
        <dbReference type="ARBA" id="ARBA00047556"/>
    </source>
</evidence>
<dbReference type="Pfam" id="PF04116">
    <property type="entry name" value="FA_hydroxylase"/>
    <property type="match status" value="1"/>
</dbReference>
<evidence type="ECO:0000256" key="9">
    <source>
        <dbReference type="ARBA" id="ARBA00023136"/>
    </source>
</evidence>
<evidence type="ECO:0000256" key="8">
    <source>
        <dbReference type="ARBA" id="ARBA00023098"/>
    </source>
</evidence>
<keyword evidence="7" id="KW-0408">Iron</keyword>
<evidence type="ECO:0000256" key="12">
    <source>
        <dbReference type="ARBA" id="ARBA00040992"/>
    </source>
</evidence>
<evidence type="ECO:0000259" key="16">
    <source>
        <dbReference type="Pfam" id="PF24858"/>
    </source>
</evidence>
<evidence type="ECO:0000313" key="18">
    <source>
        <dbReference type="Proteomes" id="UP000593567"/>
    </source>
</evidence>
<evidence type="ECO:0000256" key="4">
    <source>
        <dbReference type="ARBA" id="ARBA00022824"/>
    </source>
</evidence>
<feature type="transmembrane region" description="Helical" evidence="14">
    <location>
        <begin position="417"/>
        <end position="437"/>
    </location>
</feature>
<comment type="cofactor">
    <cofactor evidence="1">
        <name>Fe cation</name>
        <dbReference type="ChEBI" id="CHEBI:24875"/>
    </cofactor>
</comment>
<keyword evidence="8" id="KW-0443">Lipid metabolism</keyword>
<evidence type="ECO:0000256" key="2">
    <source>
        <dbReference type="ARBA" id="ARBA00004477"/>
    </source>
</evidence>
<dbReference type="InterPro" id="IPR051689">
    <property type="entry name" value="Sterol_desaturase/TMEM195"/>
</dbReference>
<dbReference type="EMBL" id="VXIV02001797">
    <property type="protein sequence ID" value="KAF6029696.1"/>
    <property type="molecule type" value="Genomic_DNA"/>
</dbReference>
<dbReference type="GO" id="GO:0050479">
    <property type="term" value="F:glyceryl-ether monooxygenase activity"/>
    <property type="evidence" value="ECO:0007669"/>
    <property type="project" value="UniProtKB-EC"/>
</dbReference>
<dbReference type="Pfam" id="PF24858">
    <property type="entry name" value="AGMP_C"/>
    <property type="match status" value="1"/>
</dbReference>
<feature type="domain" description="Fatty acid hydroxylase" evidence="15">
    <location>
        <begin position="115"/>
        <end position="247"/>
    </location>
</feature>
<keyword evidence="6" id="KW-0560">Oxidoreductase</keyword>
<evidence type="ECO:0000256" key="10">
    <source>
        <dbReference type="ARBA" id="ARBA00038190"/>
    </source>
</evidence>
<dbReference type="GO" id="GO:0005789">
    <property type="term" value="C:endoplasmic reticulum membrane"/>
    <property type="evidence" value="ECO:0007669"/>
    <property type="project" value="UniProtKB-SubCell"/>
</dbReference>
<evidence type="ECO:0000259" key="15">
    <source>
        <dbReference type="Pfam" id="PF04116"/>
    </source>
</evidence>
<dbReference type="PANTHER" id="PTHR21624:SF1">
    <property type="entry name" value="ALKYLGLYCEROL MONOOXYGENASE"/>
    <property type="match status" value="1"/>
</dbReference>
<evidence type="ECO:0000256" key="5">
    <source>
        <dbReference type="ARBA" id="ARBA00022989"/>
    </source>
</evidence>
<dbReference type="GO" id="GO:0008610">
    <property type="term" value="P:lipid biosynthetic process"/>
    <property type="evidence" value="ECO:0007669"/>
    <property type="project" value="InterPro"/>
</dbReference>
<keyword evidence="3 14" id="KW-0812">Transmembrane</keyword>
<evidence type="ECO:0000256" key="14">
    <source>
        <dbReference type="SAM" id="Phobius"/>
    </source>
</evidence>
<keyword evidence="18" id="KW-1185">Reference proteome</keyword>
<protein>
    <recommendedName>
        <fullName evidence="12">Alkylglycerol monooxygenase</fullName>
        <ecNumber evidence="11">1.14.16.5</ecNumber>
    </recommendedName>
</protein>
<evidence type="ECO:0000256" key="6">
    <source>
        <dbReference type="ARBA" id="ARBA00023002"/>
    </source>
</evidence>
<dbReference type="GO" id="GO:0006643">
    <property type="term" value="P:membrane lipid metabolic process"/>
    <property type="evidence" value="ECO:0007669"/>
    <property type="project" value="TreeGrafter"/>
</dbReference>
<comment type="similarity">
    <text evidence="10">Belongs to the sterol desaturase family. TMEM195 subfamily.</text>
</comment>
<dbReference type="InterPro" id="IPR006694">
    <property type="entry name" value="Fatty_acid_hydroxylase"/>
</dbReference>
<evidence type="ECO:0000256" key="7">
    <source>
        <dbReference type="ARBA" id="ARBA00023004"/>
    </source>
</evidence>
<keyword evidence="4" id="KW-0256">Endoplasmic reticulum</keyword>
<comment type="catalytic activity">
    <reaction evidence="13">
        <text>1-O-(1,2-saturated-alkyl)-sn-glycerol + (6R)-L-erythro-5,6,7,8-tetrahydrobiopterin + O2 = a 1-(1-hydroxyalkyl)-sn-glycerol + (6R)-L-erythro-6,7-dihydrobiopterin + H2O</text>
        <dbReference type="Rhea" id="RHEA:36255"/>
        <dbReference type="ChEBI" id="CHEBI:15377"/>
        <dbReference type="ChEBI" id="CHEBI:15379"/>
        <dbReference type="ChEBI" id="CHEBI:43120"/>
        <dbReference type="ChEBI" id="CHEBI:59560"/>
        <dbReference type="ChEBI" id="CHEBI:73418"/>
        <dbReference type="ChEBI" id="CHEBI:83957"/>
        <dbReference type="EC" id="1.14.16.5"/>
    </reaction>
</comment>
<dbReference type="Proteomes" id="UP000593567">
    <property type="component" value="Unassembled WGS sequence"/>
</dbReference>
<name>A0A7J7JWD6_BUGNE</name>
<dbReference type="GO" id="GO:0005506">
    <property type="term" value="F:iron ion binding"/>
    <property type="evidence" value="ECO:0007669"/>
    <property type="project" value="InterPro"/>
</dbReference>
<gene>
    <name evidence="17" type="ORF">EB796_012027</name>
</gene>
<accession>A0A7J7JWD6</accession>
<evidence type="ECO:0000256" key="3">
    <source>
        <dbReference type="ARBA" id="ARBA00022692"/>
    </source>
</evidence>